<dbReference type="PANTHER" id="PTHR46077:SF1">
    <property type="entry name" value="TOP1 BINDING ARGININE_SERINE RICH PROTEIN, E3 UBIQUITIN LIGASE"/>
    <property type="match status" value="1"/>
</dbReference>
<evidence type="ECO:0000256" key="6">
    <source>
        <dbReference type="PROSITE-ProRule" id="PRU00175"/>
    </source>
</evidence>
<feature type="domain" description="RING-type" evidence="8">
    <location>
        <begin position="19"/>
        <end position="59"/>
    </location>
</feature>
<dbReference type="SUPFAM" id="SSF57850">
    <property type="entry name" value="RING/U-box"/>
    <property type="match status" value="1"/>
</dbReference>
<accession>A0A6G1HVP6</accession>
<reference evidence="9" key="1">
    <citation type="journal article" date="2020" name="Stud. Mycol.">
        <title>101 Dothideomycetes genomes: a test case for predicting lifestyles and emergence of pathogens.</title>
        <authorList>
            <person name="Haridas S."/>
            <person name="Albert R."/>
            <person name="Binder M."/>
            <person name="Bloem J."/>
            <person name="Labutti K."/>
            <person name="Salamov A."/>
            <person name="Andreopoulos B."/>
            <person name="Baker S."/>
            <person name="Barry K."/>
            <person name="Bills G."/>
            <person name="Bluhm B."/>
            <person name="Cannon C."/>
            <person name="Castanera R."/>
            <person name="Culley D."/>
            <person name="Daum C."/>
            <person name="Ezra D."/>
            <person name="Gonzalez J."/>
            <person name="Henrissat B."/>
            <person name="Kuo A."/>
            <person name="Liang C."/>
            <person name="Lipzen A."/>
            <person name="Lutzoni F."/>
            <person name="Magnuson J."/>
            <person name="Mondo S."/>
            <person name="Nolan M."/>
            <person name="Ohm R."/>
            <person name="Pangilinan J."/>
            <person name="Park H.-J."/>
            <person name="Ramirez L."/>
            <person name="Alfaro M."/>
            <person name="Sun H."/>
            <person name="Tritt A."/>
            <person name="Yoshinaga Y."/>
            <person name="Zwiers L.-H."/>
            <person name="Turgeon B."/>
            <person name="Goodwin S."/>
            <person name="Spatafora J."/>
            <person name="Crous P."/>
            <person name="Grigoriev I."/>
        </authorList>
    </citation>
    <scope>NUCLEOTIDE SEQUENCE</scope>
    <source>
        <strain evidence="9">CBS 262.69</strain>
    </source>
</reference>
<evidence type="ECO:0000256" key="3">
    <source>
        <dbReference type="ARBA" id="ARBA00022679"/>
    </source>
</evidence>
<dbReference type="OrthoDB" id="21204at2759"/>
<dbReference type="GO" id="GO:0061630">
    <property type="term" value="F:ubiquitin protein ligase activity"/>
    <property type="evidence" value="ECO:0007669"/>
    <property type="project" value="UniProtKB-EC"/>
</dbReference>
<sequence>MDHDSIDRSKQQLVNVDACVICLQAISDRAVASPCNHVSFDFLCLVSWLQEQPKCPLCKASVDTVQYDWHSPTDFKSFSVPSLKPQAHAPVPRAQHRNNPSSFRSRNPHRQPHHAVPAFVEPDAVLRRRHIYRHKLYSLHVGVNRFSRFRVLTPGLFVSSPELQSRARKWIRRELQIFTFLNPTSSASSEDRSWTLRRANNAEFLLEYIVAVLRTLDIRGSDGRAEDLLQEFLGRENARLFLHELGAWLSSPYQELRDWDMAVQYLEELPISFKDNAMESGV</sequence>
<protein>
    <recommendedName>
        <fullName evidence="2">RING-type E3 ubiquitin transferase</fullName>
        <ecNumber evidence="2">2.3.2.27</ecNumber>
    </recommendedName>
</protein>
<evidence type="ECO:0000259" key="8">
    <source>
        <dbReference type="PROSITE" id="PS50089"/>
    </source>
</evidence>
<gene>
    <name evidence="9" type="ORF">EJ06DRAFT_477826</name>
</gene>
<evidence type="ECO:0000313" key="9">
    <source>
        <dbReference type="EMBL" id="KAF2399889.1"/>
    </source>
</evidence>
<keyword evidence="10" id="KW-1185">Reference proteome</keyword>
<dbReference type="GO" id="GO:0000209">
    <property type="term" value="P:protein polyubiquitination"/>
    <property type="evidence" value="ECO:0007669"/>
    <property type="project" value="TreeGrafter"/>
</dbReference>
<name>A0A6G1HVP6_9PEZI</name>
<keyword evidence="6" id="KW-0479">Metal-binding</keyword>
<organism evidence="9 10">
    <name type="scientific">Trichodelitschia bisporula</name>
    <dbReference type="NCBI Taxonomy" id="703511"/>
    <lineage>
        <taxon>Eukaryota</taxon>
        <taxon>Fungi</taxon>
        <taxon>Dikarya</taxon>
        <taxon>Ascomycota</taxon>
        <taxon>Pezizomycotina</taxon>
        <taxon>Dothideomycetes</taxon>
        <taxon>Dothideomycetes incertae sedis</taxon>
        <taxon>Phaeotrichales</taxon>
        <taxon>Phaeotrichaceae</taxon>
        <taxon>Trichodelitschia</taxon>
    </lineage>
</organism>
<dbReference type="GO" id="GO:0008270">
    <property type="term" value="F:zinc ion binding"/>
    <property type="evidence" value="ECO:0007669"/>
    <property type="project" value="UniProtKB-KW"/>
</dbReference>
<dbReference type="Proteomes" id="UP000799640">
    <property type="component" value="Unassembled WGS sequence"/>
</dbReference>
<evidence type="ECO:0000256" key="5">
    <source>
        <dbReference type="ARBA" id="ARBA00023163"/>
    </source>
</evidence>
<dbReference type="Gene3D" id="3.30.40.10">
    <property type="entry name" value="Zinc/RING finger domain, C3HC4 (zinc finger)"/>
    <property type="match status" value="1"/>
</dbReference>
<keyword evidence="6" id="KW-0863">Zinc-finger</keyword>
<comment type="catalytic activity">
    <reaction evidence="1">
        <text>S-ubiquitinyl-[E2 ubiquitin-conjugating enzyme]-L-cysteine + [acceptor protein]-L-lysine = [E2 ubiquitin-conjugating enzyme]-L-cysteine + N(6)-ubiquitinyl-[acceptor protein]-L-lysine.</text>
        <dbReference type="EC" id="2.3.2.27"/>
    </reaction>
</comment>
<dbReference type="InterPro" id="IPR013083">
    <property type="entry name" value="Znf_RING/FYVE/PHD"/>
</dbReference>
<dbReference type="AlphaFoldDB" id="A0A6G1HVP6"/>
<dbReference type="SMART" id="SM00184">
    <property type="entry name" value="RING"/>
    <property type="match status" value="1"/>
</dbReference>
<keyword evidence="3" id="KW-0808">Transferase</keyword>
<evidence type="ECO:0000256" key="1">
    <source>
        <dbReference type="ARBA" id="ARBA00000900"/>
    </source>
</evidence>
<evidence type="ECO:0000256" key="4">
    <source>
        <dbReference type="ARBA" id="ARBA00023015"/>
    </source>
</evidence>
<feature type="region of interest" description="Disordered" evidence="7">
    <location>
        <begin position="84"/>
        <end position="113"/>
    </location>
</feature>
<dbReference type="GO" id="GO:0006513">
    <property type="term" value="P:protein monoubiquitination"/>
    <property type="evidence" value="ECO:0007669"/>
    <property type="project" value="TreeGrafter"/>
</dbReference>
<dbReference type="InterPro" id="IPR001841">
    <property type="entry name" value="Znf_RING"/>
</dbReference>
<keyword evidence="4" id="KW-0805">Transcription regulation</keyword>
<evidence type="ECO:0000313" key="10">
    <source>
        <dbReference type="Proteomes" id="UP000799640"/>
    </source>
</evidence>
<evidence type="ECO:0000256" key="2">
    <source>
        <dbReference type="ARBA" id="ARBA00012483"/>
    </source>
</evidence>
<keyword evidence="5" id="KW-0804">Transcription</keyword>
<dbReference type="PROSITE" id="PS50089">
    <property type="entry name" value="ZF_RING_2"/>
    <property type="match status" value="1"/>
</dbReference>
<dbReference type="EMBL" id="ML996696">
    <property type="protein sequence ID" value="KAF2399889.1"/>
    <property type="molecule type" value="Genomic_DNA"/>
</dbReference>
<proteinExistence type="predicted"/>
<dbReference type="Pfam" id="PF13639">
    <property type="entry name" value="zf-RING_2"/>
    <property type="match status" value="1"/>
</dbReference>
<evidence type="ECO:0000256" key="7">
    <source>
        <dbReference type="SAM" id="MobiDB-lite"/>
    </source>
</evidence>
<keyword evidence="6" id="KW-0862">Zinc</keyword>
<dbReference type="PANTHER" id="PTHR46077">
    <property type="entry name" value="E3 UBIQUITIN-PROTEIN LIGASE TOPORS"/>
    <property type="match status" value="1"/>
</dbReference>
<dbReference type="EC" id="2.3.2.27" evidence="2"/>